<evidence type="ECO:0000256" key="1">
    <source>
        <dbReference type="SAM" id="Phobius"/>
    </source>
</evidence>
<keyword evidence="1" id="KW-1133">Transmembrane helix</keyword>
<dbReference type="InterPro" id="IPR048147">
    <property type="entry name" value="CBO0543-like"/>
</dbReference>
<dbReference type="OrthoDB" id="2851062at2"/>
<keyword evidence="1" id="KW-0472">Membrane</keyword>
<keyword evidence="1" id="KW-0812">Transmembrane</keyword>
<proteinExistence type="predicted"/>
<evidence type="ECO:0000313" key="2">
    <source>
        <dbReference type="EMBL" id="TYS14444.1"/>
    </source>
</evidence>
<feature type="transmembrane region" description="Helical" evidence="1">
    <location>
        <begin position="123"/>
        <end position="143"/>
    </location>
</feature>
<feature type="transmembrane region" description="Helical" evidence="1">
    <location>
        <begin position="26"/>
        <end position="45"/>
    </location>
</feature>
<dbReference type="Proteomes" id="UP000322267">
    <property type="component" value="Unassembled WGS sequence"/>
</dbReference>
<organism evidence="2 3">
    <name type="scientific">Rossellomorea vietnamensis</name>
    <dbReference type="NCBI Taxonomy" id="218284"/>
    <lineage>
        <taxon>Bacteria</taxon>
        <taxon>Bacillati</taxon>
        <taxon>Bacillota</taxon>
        <taxon>Bacilli</taxon>
        <taxon>Bacillales</taxon>
        <taxon>Bacillaceae</taxon>
        <taxon>Rossellomorea</taxon>
    </lineage>
</organism>
<dbReference type="EMBL" id="VTEI01000013">
    <property type="protein sequence ID" value="TYS14444.1"/>
    <property type="molecule type" value="Genomic_DNA"/>
</dbReference>
<feature type="transmembrane region" description="Helical" evidence="1">
    <location>
        <begin position="65"/>
        <end position="83"/>
    </location>
</feature>
<accession>A0A5D4NKY4</accession>
<protein>
    <submittedName>
        <fullName evidence="2">Uncharacterized protein</fullName>
    </submittedName>
</protein>
<dbReference type="AlphaFoldDB" id="A0A5D4NKY4"/>
<name>A0A5D4NKY4_9BACI</name>
<comment type="caution">
    <text evidence="2">The sequence shown here is derived from an EMBL/GenBank/DDBJ whole genome shotgun (WGS) entry which is preliminary data.</text>
</comment>
<feature type="transmembrane region" description="Helical" evidence="1">
    <location>
        <begin position="89"/>
        <end position="111"/>
    </location>
</feature>
<sequence>MVVLISIAVTLLLVYFLTPKKLKRIEIYSVFFSSLYSALAFDALFKGRFNLYYYGSDAEVHYIDFMFRLCLYPLTCLILLNLFPQKLSMAWRILYLIGWALLLTLIEWGMVQLSVIKYDGWKLYYTPLKYGLIFCLVLLNWVVTKKLAKQSPA</sequence>
<reference evidence="2 3" key="1">
    <citation type="submission" date="2019-08" db="EMBL/GenBank/DDBJ databases">
        <title>Bacillus genomes from the desert of Cuatro Cienegas, Coahuila.</title>
        <authorList>
            <person name="Olmedo-Alvarez G."/>
        </authorList>
    </citation>
    <scope>NUCLEOTIDE SEQUENCE [LARGE SCALE GENOMIC DNA]</scope>
    <source>
        <strain evidence="2 3">CH34_1T</strain>
    </source>
</reference>
<gene>
    <name evidence="2" type="ORF">FZC78_18295</name>
</gene>
<dbReference type="RefSeq" id="WP_148941531.1">
    <property type="nucleotide sequence ID" value="NZ_VTEI01000013.1"/>
</dbReference>
<dbReference type="NCBIfam" id="NF041644">
    <property type="entry name" value="CBO0543_fam"/>
    <property type="match status" value="1"/>
</dbReference>
<evidence type="ECO:0000313" key="3">
    <source>
        <dbReference type="Proteomes" id="UP000322267"/>
    </source>
</evidence>